<dbReference type="SUPFAM" id="SSF55120">
    <property type="entry name" value="Pseudouridine synthase"/>
    <property type="match status" value="1"/>
</dbReference>
<evidence type="ECO:0000313" key="5">
    <source>
        <dbReference type="EMBL" id="CAE4608300.1"/>
    </source>
</evidence>
<feature type="region of interest" description="Disordered" evidence="2">
    <location>
        <begin position="1"/>
        <end position="38"/>
    </location>
</feature>
<dbReference type="Gene3D" id="3.30.2350.10">
    <property type="entry name" value="Pseudouridine synthase"/>
    <property type="match status" value="1"/>
</dbReference>
<feature type="compositionally biased region" description="Gly residues" evidence="2">
    <location>
        <begin position="1"/>
        <end position="11"/>
    </location>
</feature>
<dbReference type="PANTHER" id="PTHR21600">
    <property type="entry name" value="MITOCHONDRIAL RNA PSEUDOURIDINE SYNTHASE"/>
    <property type="match status" value="1"/>
</dbReference>
<dbReference type="InterPro" id="IPR006145">
    <property type="entry name" value="PsdUridine_synth_RsuA/RluA"/>
</dbReference>
<evidence type="ECO:0000256" key="2">
    <source>
        <dbReference type="SAM" id="MobiDB-lite"/>
    </source>
</evidence>
<dbReference type="AlphaFoldDB" id="A0A6T1E7K9"/>
<dbReference type="InterPro" id="IPR020103">
    <property type="entry name" value="PsdUridine_synth_cat_dom_sf"/>
</dbReference>
<dbReference type="InterPro" id="IPR050188">
    <property type="entry name" value="RluA_PseudoU_synthase"/>
</dbReference>
<name>A0A6T1E7K9_9DINO</name>
<dbReference type="EMBL" id="HBNR01046684">
    <property type="protein sequence ID" value="CAE4608302.1"/>
    <property type="molecule type" value="Transcribed_RNA"/>
</dbReference>
<dbReference type="EMBL" id="HBNR01046685">
    <property type="protein sequence ID" value="CAE4608304.1"/>
    <property type="molecule type" value="Transcribed_RNA"/>
</dbReference>
<dbReference type="Pfam" id="PF00849">
    <property type="entry name" value="PseudoU_synth_2"/>
    <property type="match status" value="1"/>
</dbReference>
<evidence type="ECO:0000313" key="4">
    <source>
        <dbReference type="EMBL" id="CAE4608298.1"/>
    </source>
</evidence>
<dbReference type="GO" id="GO:0009982">
    <property type="term" value="F:pseudouridine synthase activity"/>
    <property type="evidence" value="ECO:0007669"/>
    <property type="project" value="InterPro"/>
</dbReference>
<dbReference type="PANTHER" id="PTHR21600:SF87">
    <property type="entry name" value="RNA PSEUDOURIDYLATE SYNTHASE DOMAIN-CONTAINING PROTEIN 1"/>
    <property type="match status" value="1"/>
</dbReference>
<dbReference type="EMBL" id="HBNR01046682">
    <property type="protein sequence ID" value="CAE4608300.1"/>
    <property type="molecule type" value="Transcribed_RNA"/>
</dbReference>
<dbReference type="EMBL" id="HBNR01046681">
    <property type="protein sequence ID" value="CAE4608298.1"/>
    <property type="molecule type" value="Transcribed_RNA"/>
</dbReference>
<organism evidence="6">
    <name type="scientific">Alexandrium monilatum</name>
    <dbReference type="NCBI Taxonomy" id="311494"/>
    <lineage>
        <taxon>Eukaryota</taxon>
        <taxon>Sar</taxon>
        <taxon>Alveolata</taxon>
        <taxon>Dinophyceae</taxon>
        <taxon>Gonyaulacales</taxon>
        <taxon>Pyrocystaceae</taxon>
        <taxon>Alexandrium</taxon>
    </lineage>
</organism>
<accession>A0A6T1E7K9</accession>
<evidence type="ECO:0000256" key="1">
    <source>
        <dbReference type="ARBA" id="ARBA00010876"/>
    </source>
</evidence>
<evidence type="ECO:0000313" key="7">
    <source>
        <dbReference type="EMBL" id="CAE4608304.1"/>
    </source>
</evidence>
<protein>
    <recommendedName>
        <fullName evidence="3">Pseudouridine synthase RsuA/RluA-like domain-containing protein</fullName>
    </recommendedName>
</protein>
<comment type="similarity">
    <text evidence="1">Belongs to the pseudouridine synthase RluA family.</text>
</comment>
<feature type="domain" description="Pseudouridine synthase RsuA/RluA-like" evidence="3">
    <location>
        <begin position="113"/>
        <end position="234"/>
    </location>
</feature>
<dbReference type="CDD" id="cd02869">
    <property type="entry name" value="PseudoU_synth_RluA_like"/>
    <property type="match status" value="1"/>
</dbReference>
<evidence type="ECO:0000259" key="3">
    <source>
        <dbReference type="Pfam" id="PF00849"/>
    </source>
</evidence>
<dbReference type="GO" id="GO:0000455">
    <property type="term" value="P:enzyme-directed rRNA pseudouridine synthesis"/>
    <property type="evidence" value="ECO:0007669"/>
    <property type="project" value="TreeGrafter"/>
</dbReference>
<reference evidence="6" key="1">
    <citation type="submission" date="2021-01" db="EMBL/GenBank/DDBJ databases">
        <authorList>
            <person name="Corre E."/>
            <person name="Pelletier E."/>
            <person name="Niang G."/>
            <person name="Scheremetjew M."/>
            <person name="Finn R."/>
            <person name="Kale V."/>
            <person name="Holt S."/>
            <person name="Cochrane G."/>
            <person name="Meng A."/>
            <person name="Brown T."/>
            <person name="Cohen L."/>
        </authorList>
    </citation>
    <scope>NUCLEOTIDE SEQUENCE</scope>
    <source>
        <strain evidence="6">CCMP3105</strain>
    </source>
</reference>
<proteinExistence type="inferred from homology"/>
<sequence length="343" mass="35517">MSGPPSGGSWGPPGSILKGAPPGRGEGEPHLLPGGGQHLSALWKPPGWVVTAEYEAEDEGGEGVCRPPFAAEEALEGTVQGVAASDPGALQAPCCLQAWVGQHLGPRHPVALDASAQHGLLHRLDRDTSGPLAWASSFRGYLLARLEFSLRRVRKEYVCLCDGHVPSSPRFLAAPLEAVRSPDGLKRSVVSASGAGALTELRGAAGLLGPGGTAASAVRVRLHSGRMHQIRAHLGREGHPLLGDVLYGGSGPAWCPRLFLHSRRLALDARGGGGGALDVACPLPSDLGAALTAVQPVGGPGRALLLRLSRGGDTGVIELHGSRMCQEGRSPVRISERLEVVNE</sequence>
<gene>
    <name evidence="4" type="ORF">AMON00008_LOCUS32498</name>
    <name evidence="5" type="ORF">AMON00008_LOCUS32499</name>
    <name evidence="6" type="ORF">AMON00008_LOCUS32500</name>
    <name evidence="7" type="ORF">AMON00008_LOCUS32501</name>
</gene>
<evidence type="ECO:0000313" key="6">
    <source>
        <dbReference type="EMBL" id="CAE4608302.1"/>
    </source>
</evidence>
<dbReference type="GO" id="GO:0003723">
    <property type="term" value="F:RNA binding"/>
    <property type="evidence" value="ECO:0007669"/>
    <property type="project" value="InterPro"/>
</dbReference>